<comment type="caution">
    <text evidence="1">The sequence shown here is derived from an EMBL/GenBank/DDBJ whole genome shotgun (WGS) entry which is preliminary data.</text>
</comment>
<dbReference type="InterPro" id="IPR036457">
    <property type="entry name" value="PPM-type-like_dom_sf"/>
</dbReference>
<gene>
    <name evidence="1" type="ORF">CO058_02535</name>
</gene>
<dbReference type="AlphaFoldDB" id="A0A2M8ELJ4"/>
<sequence length="132" mass="14773">MGLYNRKNQITASINSGNPEYNEFDYTHGDTFILTTDGVHDNLTDKEVYSKFVAAQRDGADPSKAIANEALRVSKQGSFRSKPDDITCMVVIENPNLIETHNSAVKSLVEIDSTRENSKLDELFEKLYARAL</sequence>
<reference evidence="2" key="1">
    <citation type="submission" date="2017-09" db="EMBL/GenBank/DDBJ databases">
        <title>Depth-based differentiation of microbial function through sediment-hosted aquifers and enrichment of novel symbionts in the deep terrestrial subsurface.</title>
        <authorList>
            <person name="Probst A.J."/>
            <person name="Ladd B."/>
            <person name="Jarett J.K."/>
            <person name="Geller-Mcgrath D.E."/>
            <person name="Sieber C.M.K."/>
            <person name="Emerson J.B."/>
            <person name="Anantharaman K."/>
            <person name="Thomas B.C."/>
            <person name="Malmstrom R."/>
            <person name="Stieglmeier M."/>
            <person name="Klingl A."/>
            <person name="Woyke T."/>
            <person name="Ryan C.M."/>
            <person name="Banfield J.F."/>
        </authorList>
    </citation>
    <scope>NUCLEOTIDE SEQUENCE [LARGE SCALE GENOMIC DNA]</scope>
</reference>
<proteinExistence type="predicted"/>
<organism evidence="1 2">
    <name type="scientific">candidate division WWE3 bacterium CG_4_9_14_0_2_um_filter_35_11</name>
    <dbReference type="NCBI Taxonomy" id="1975077"/>
    <lineage>
        <taxon>Bacteria</taxon>
        <taxon>Katanobacteria</taxon>
    </lineage>
</organism>
<dbReference type="EMBL" id="PFSJ01000019">
    <property type="protein sequence ID" value="PJC23612.1"/>
    <property type="molecule type" value="Genomic_DNA"/>
</dbReference>
<protein>
    <submittedName>
        <fullName evidence="1">Uncharacterized protein</fullName>
    </submittedName>
</protein>
<accession>A0A2M8ELJ4</accession>
<dbReference type="Gene3D" id="3.60.40.10">
    <property type="entry name" value="PPM-type phosphatase domain"/>
    <property type="match status" value="1"/>
</dbReference>
<dbReference type="Proteomes" id="UP000229756">
    <property type="component" value="Unassembled WGS sequence"/>
</dbReference>
<evidence type="ECO:0000313" key="2">
    <source>
        <dbReference type="Proteomes" id="UP000229756"/>
    </source>
</evidence>
<evidence type="ECO:0000313" key="1">
    <source>
        <dbReference type="EMBL" id="PJC23612.1"/>
    </source>
</evidence>
<dbReference type="SUPFAM" id="SSF81606">
    <property type="entry name" value="PP2C-like"/>
    <property type="match status" value="1"/>
</dbReference>
<name>A0A2M8ELJ4_UNCKA</name>